<reference evidence="1" key="1">
    <citation type="journal article" date="2023" name="Mol. Phylogenet. Evol.">
        <title>Genome-scale phylogeny and comparative genomics of the fungal order Sordariales.</title>
        <authorList>
            <person name="Hensen N."/>
            <person name="Bonometti L."/>
            <person name="Westerberg I."/>
            <person name="Brannstrom I.O."/>
            <person name="Guillou S."/>
            <person name="Cros-Aarteil S."/>
            <person name="Calhoun S."/>
            <person name="Haridas S."/>
            <person name="Kuo A."/>
            <person name="Mondo S."/>
            <person name="Pangilinan J."/>
            <person name="Riley R."/>
            <person name="LaButti K."/>
            <person name="Andreopoulos B."/>
            <person name="Lipzen A."/>
            <person name="Chen C."/>
            <person name="Yan M."/>
            <person name="Daum C."/>
            <person name="Ng V."/>
            <person name="Clum A."/>
            <person name="Steindorff A."/>
            <person name="Ohm R.A."/>
            <person name="Martin F."/>
            <person name="Silar P."/>
            <person name="Natvig D.O."/>
            <person name="Lalanne C."/>
            <person name="Gautier V."/>
            <person name="Ament-Velasquez S.L."/>
            <person name="Kruys A."/>
            <person name="Hutchinson M.I."/>
            <person name="Powell A.J."/>
            <person name="Barry K."/>
            <person name="Miller A.N."/>
            <person name="Grigoriev I.V."/>
            <person name="Debuchy R."/>
            <person name="Gladieux P."/>
            <person name="Hiltunen Thoren M."/>
            <person name="Johannesson H."/>
        </authorList>
    </citation>
    <scope>NUCLEOTIDE SEQUENCE</scope>
    <source>
        <strain evidence="1">CBS 118394</strain>
    </source>
</reference>
<name>A0AAE0M0S4_9PEZI</name>
<protein>
    <submittedName>
        <fullName evidence="1">Uncharacterized protein</fullName>
    </submittedName>
</protein>
<reference evidence="1" key="2">
    <citation type="submission" date="2023-06" db="EMBL/GenBank/DDBJ databases">
        <authorList>
            <consortium name="Lawrence Berkeley National Laboratory"/>
            <person name="Haridas S."/>
            <person name="Hensen N."/>
            <person name="Bonometti L."/>
            <person name="Westerberg I."/>
            <person name="Brannstrom I.O."/>
            <person name="Guillou S."/>
            <person name="Cros-Aarteil S."/>
            <person name="Calhoun S."/>
            <person name="Kuo A."/>
            <person name="Mondo S."/>
            <person name="Pangilinan J."/>
            <person name="Riley R."/>
            <person name="Labutti K."/>
            <person name="Andreopoulos B."/>
            <person name="Lipzen A."/>
            <person name="Chen C."/>
            <person name="Yanf M."/>
            <person name="Daum C."/>
            <person name="Ng V."/>
            <person name="Clum A."/>
            <person name="Steindorff A."/>
            <person name="Ohm R."/>
            <person name="Martin F."/>
            <person name="Silar P."/>
            <person name="Natvig D."/>
            <person name="Lalanne C."/>
            <person name="Gautier V."/>
            <person name="Ament-Velasquez S.L."/>
            <person name="Kruys A."/>
            <person name="Hutchinson M.I."/>
            <person name="Powell A.J."/>
            <person name="Barry K."/>
            <person name="Miller A.N."/>
            <person name="Grigoriev I.V."/>
            <person name="Debuchy R."/>
            <person name="Gladieux P."/>
            <person name="Thoren M.H."/>
            <person name="Johannesson H."/>
        </authorList>
    </citation>
    <scope>NUCLEOTIDE SEQUENCE</scope>
    <source>
        <strain evidence="1">CBS 118394</strain>
    </source>
</reference>
<sequence>MLSRAQMVPALLLSVDFSARPEAALSYRRRNLELLISQGCGHPPHRITQIVPVEWLHIDGFILVLPVPLDFCLERPAGFPTAAHSSRQVVVDQSSAIHPRATDLATGKDHPFHFSISSFHCTPHHHNSSLLQSHASPCTQLVLDNLNLQYVLSFSG</sequence>
<dbReference type="AlphaFoldDB" id="A0AAE0M0S4"/>
<keyword evidence="2" id="KW-1185">Reference proteome</keyword>
<organism evidence="1 2">
    <name type="scientific">Apodospora peruviana</name>
    <dbReference type="NCBI Taxonomy" id="516989"/>
    <lineage>
        <taxon>Eukaryota</taxon>
        <taxon>Fungi</taxon>
        <taxon>Dikarya</taxon>
        <taxon>Ascomycota</taxon>
        <taxon>Pezizomycotina</taxon>
        <taxon>Sordariomycetes</taxon>
        <taxon>Sordariomycetidae</taxon>
        <taxon>Sordariales</taxon>
        <taxon>Lasiosphaeriaceae</taxon>
        <taxon>Apodospora</taxon>
    </lineage>
</organism>
<dbReference type="EMBL" id="JAUEDM010000007">
    <property type="protein sequence ID" value="KAK3313939.1"/>
    <property type="molecule type" value="Genomic_DNA"/>
</dbReference>
<accession>A0AAE0M0S4</accession>
<evidence type="ECO:0000313" key="1">
    <source>
        <dbReference type="EMBL" id="KAK3313939.1"/>
    </source>
</evidence>
<dbReference type="Proteomes" id="UP001283341">
    <property type="component" value="Unassembled WGS sequence"/>
</dbReference>
<evidence type="ECO:0000313" key="2">
    <source>
        <dbReference type="Proteomes" id="UP001283341"/>
    </source>
</evidence>
<comment type="caution">
    <text evidence="1">The sequence shown here is derived from an EMBL/GenBank/DDBJ whole genome shotgun (WGS) entry which is preliminary data.</text>
</comment>
<gene>
    <name evidence="1" type="ORF">B0H66DRAFT_368137</name>
</gene>
<proteinExistence type="predicted"/>